<keyword evidence="3" id="KW-0175">Coiled coil</keyword>
<organism evidence="7 8">
    <name type="scientific">Drosophila kikkawai</name>
    <name type="common">Fruit fly</name>
    <dbReference type="NCBI Taxonomy" id="30033"/>
    <lineage>
        <taxon>Eukaryota</taxon>
        <taxon>Metazoa</taxon>
        <taxon>Ecdysozoa</taxon>
        <taxon>Arthropoda</taxon>
        <taxon>Hexapoda</taxon>
        <taxon>Insecta</taxon>
        <taxon>Pterygota</taxon>
        <taxon>Neoptera</taxon>
        <taxon>Endopterygota</taxon>
        <taxon>Diptera</taxon>
        <taxon>Brachycera</taxon>
        <taxon>Muscomorpha</taxon>
        <taxon>Ephydroidea</taxon>
        <taxon>Drosophilidae</taxon>
        <taxon>Drosophila</taxon>
        <taxon>Sophophora</taxon>
    </lineage>
</organism>
<gene>
    <name evidence="8" type="primary">cactin</name>
</gene>
<feature type="coiled-coil region" evidence="3">
    <location>
        <begin position="195"/>
        <end position="223"/>
    </location>
</feature>
<feature type="compositionally biased region" description="Polar residues" evidence="4">
    <location>
        <begin position="151"/>
        <end position="164"/>
    </location>
</feature>
<feature type="domain" description="Splicing factor cactin central" evidence="6">
    <location>
        <begin position="231"/>
        <end position="422"/>
    </location>
</feature>
<dbReference type="Pfam" id="PF09732">
    <property type="entry name" value="CactinC_cactus"/>
    <property type="match status" value="1"/>
</dbReference>
<evidence type="ECO:0000256" key="2">
    <source>
        <dbReference type="ARBA" id="ARBA00034534"/>
    </source>
</evidence>
<reference evidence="8" key="1">
    <citation type="submission" date="2025-08" db="UniProtKB">
        <authorList>
            <consortium name="RefSeq"/>
        </authorList>
    </citation>
    <scope>IDENTIFICATION</scope>
    <source>
        <strain evidence="8">14028-0561.14</strain>
        <tissue evidence="8">Whole fly</tissue>
    </source>
</reference>
<comment type="similarity">
    <text evidence="1">Belongs to the CACTIN family.</text>
</comment>
<feature type="region of interest" description="Disordered" evidence="4">
    <location>
        <begin position="1"/>
        <end position="164"/>
    </location>
</feature>
<evidence type="ECO:0000313" key="7">
    <source>
        <dbReference type="Proteomes" id="UP001652661"/>
    </source>
</evidence>
<dbReference type="InterPro" id="IPR018816">
    <property type="entry name" value="Cactin_central"/>
</dbReference>
<feature type="region of interest" description="Disordered" evidence="4">
    <location>
        <begin position="437"/>
        <end position="477"/>
    </location>
</feature>
<protein>
    <recommendedName>
        <fullName evidence="2">Splicing factor Cactin</fullName>
    </recommendedName>
</protein>
<proteinExistence type="inferred from homology"/>
<dbReference type="OMA" id="HIDFWND"/>
<accession>A0A6P4J4G9</accession>
<dbReference type="OrthoDB" id="265955at2759"/>
<dbReference type="Proteomes" id="UP001652661">
    <property type="component" value="Chromosome X"/>
</dbReference>
<dbReference type="GO" id="GO:0045292">
    <property type="term" value="P:mRNA cis splicing, via spliceosome"/>
    <property type="evidence" value="ECO:0007669"/>
    <property type="project" value="TreeGrafter"/>
</dbReference>
<evidence type="ECO:0000256" key="1">
    <source>
        <dbReference type="ARBA" id="ARBA00006895"/>
    </source>
</evidence>
<name>A0A6P4J4G9_DROKI</name>
<evidence type="ECO:0000259" key="6">
    <source>
        <dbReference type="Pfam" id="PF10312"/>
    </source>
</evidence>
<dbReference type="PANTHER" id="PTHR21737:SF4">
    <property type="entry name" value="SPLICING FACTOR CACTIN"/>
    <property type="match status" value="1"/>
</dbReference>
<dbReference type="RefSeq" id="XP_017030254.1">
    <property type="nucleotide sequence ID" value="XM_017174765.3"/>
</dbReference>
<dbReference type="PANTHER" id="PTHR21737">
    <property type="entry name" value="POLYGLUTAMINE BINDING PROTEIN 1/MARVEL MEMBRANE-ASSOCIATING DOMAIN CONTAINING 3"/>
    <property type="match status" value="1"/>
</dbReference>
<dbReference type="GO" id="GO:0005737">
    <property type="term" value="C:cytoplasm"/>
    <property type="evidence" value="ECO:0007669"/>
    <property type="project" value="TreeGrafter"/>
</dbReference>
<evidence type="ECO:0000256" key="4">
    <source>
        <dbReference type="SAM" id="MobiDB-lite"/>
    </source>
</evidence>
<evidence type="ECO:0000313" key="8">
    <source>
        <dbReference type="RefSeq" id="XP_017030254.1"/>
    </source>
</evidence>
<keyword evidence="7" id="KW-1185">Reference proteome</keyword>
<dbReference type="Pfam" id="PF10312">
    <property type="entry name" value="Cactin_mid"/>
    <property type="match status" value="1"/>
</dbReference>
<evidence type="ECO:0000259" key="5">
    <source>
        <dbReference type="Pfam" id="PF09732"/>
    </source>
</evidence>
<dbReference type="SMART" id="SM01050">
    <property type="entry name" value="CactinC_cactus"/>
    <property type="match status" value="1"/>
</dbReference>
<dbReference type="GO" id="GO:0005681">
    <property type="term" value="C:spliceosomal complex"/>
    <property type="evidence" value="ECO:0007669"/>
    <property type="project" value="TreeGrafter"/>
</dbReference>
<feature type="compositionally biased region" description="Acidic residues" evidence="4">
    <location>
        <begin position="455"/>
        <end position="477"/>
    </location>
</feature>
<sequence length="711" mass="85234">MPKEKSKSRHRSRSRERRDRSPDHKSSRHRERETERDRRDKDKERDRRRERDRSREKRKEHKSSSSSSRKRRSSSSSSSSRTGGPKSPLAKSSMKLLQTLEARRLREQQDRQRKKEELKAQETPEEKRSRRLREKQAKEQRRRQRMGWDNEYQTYSNEDNPFGDSNLTSTFHWGKKLEVEGLSNLSTKTVEVLSLQKQLENRRELEKVKKRRQERELERQVREDDMMMQQRAKEAVQFREWQRQEDQFHLEQARLRSEIRIRDGRAKPIDLLAQYVAAGNAPLEESLEMQMHEPYMLLNGLPMEELEDLLVDIKVYEELEQGKHIDFWNDMITIVQDELQKQQKLLAEGNALNQRRDGIHQSVVKDVADIFRGKNAHQLEEMRQRIEAKISGRADGVDISYWESLLSQLKAHMARARLRDRHQALLREKLLLLKKENDDETQVGQEDMPQVKKEEEDEAEMETQEAENPEDGDSAEEDPLKELRDAARLYQAGNYSPRYIREEDFTGRRLQNEDDDDVEGEGALYEEEDDERRIQRQRLLVLHPERVDTNQLTPQELRMRNEARQGMQGDEAEFSVETTLDAVPQLATDKYRPRKPRYFNRVHTGFEWNKYNQTHYDMDNPPPKIVQGYKFNIFYPDLMDKSQTPQYFLTPCADNGDFAVLRFHTGPPYEDIAFKIVNREWEFSYKRGFRCQFHNNIFQLWFHFKRYRYRR</sequence>
<feature type="compositionally biased region" description="Basic residues" evidence="4">
    <location>
        <begin position="1"/>
        <end position="15"/>
    </location>
</feature>
<dbReference type="InterPro" id="IPR019134">
    <property type="entry name" value="Cactin_C"/>
</dbReference>
<evidence type="ECO:0000256" key="3">
    <source>
        <dbReference type="SAM" id="Coils"/>
    </source>
</evidence>
<feature type="compositionally biased region" description="Basic and acidic residues" evidence="4">
    <location>
        <begin position="16"/>
        <end position="57"/>
    </location>
</feature>
<dbReference type="AlphaFoldDB" id="A0A6P4J4G9"/>
<feature type="domain" description="Splicing factor Cactin C-terminal" evidence="5">
    <location>
        <begin position="588"/>
        <end position="711"/>
    </location>
</feature>
<feature type="compositionally biased region" description="Basic and acidic residues" evidence="4">
    <location>
        <begin position="101"/>
        <end position="139"/>
    </location>
</feature>